<dbReference type="Gene3D" id="3.30.2400.10">
    <property type="entry name" value="Major capsid protein gp5"/>
    <property type="match status" value="1"/>
</dbReference>
<dbReference type="NCBIfam" id="TIGR01554">
    <property type="entry name" value="major_cap_HK97"/>
    <property type="match status" value="1"/>
</dbReference>
<feature type="domain" description="Phage capsid-like C-terminal" evidence="2">
    <location>
        <begin position="167"/>
        <end position="376"/>
    </location>
</feature>
<evidence type="ECO:0000259" key="2">
    <source>
        <dbReference type="Pfam" id="PF05065"/>
    </source>
</evidence>
<comment type="subcellular location">
    <subcellularLocation>
        <location evidence="1">Virion</location>
    </subcellularLocation>
</comment>
<sequence>MSSSPSRRMSAREFRAFIEGLGERGEQLAARVQNATPGEVPQLEREFKEWESQAAAAESETERRIKMDEQLRKVPRGTGGPATVTREQSIYSPDERTSFVRDLAFQGSDPAAAERLQRHQREMRDLSSADASAGAFAPPLHLQDEWAEFARASRVYANQVRSTPLGGVGMQVTIPRVTGGTSTSTQSENSQVSETDATTDEITVNVRTIAGQQDLSRQALERSEPGLDRVIFADLAASYAATLDQQVLNGNGSAPNVEGVLQNSNVNSVTYNDADPTVAELYPKIAEAVNLVHAGRLLPPDSIFMHPRRWAFMLKALDTSDRPLVVPSGNGQNQVAATGQPAAEGLVGNLMGLPVFVDPNIPTNLGTGNNEDAIIVSRTADGLLMEESQAPRTRVFESVGSDTLTVRLQVFGYVAYTSQRHSKAHAKITGSGLTDPFA</sequence>
<name>A0A238WSY7_9PSEU</name>
<evidence type="ECO:0000313" key="3">
    <source>
        <dbReference type="EMBL" id="SNR49650.1"/>
    </source>
</evidence>
<organism evidence="3 4">
    <name type="scientific">Haloechinothrix alba</name>
    <dbReference type="NCBI Taxonomy" id="664784"/>
    <lineage>
        <taxon>Bacteria</taxon>
        <taxon>Bacillati</taxon>
        <taxon>Actinomycetota</taxon>
        <taxon>Actinomycetes</taxon>
        <taxon>Pseudonocardiales</taxon>
        <taxon>Pseudonocardiaceae</taxon>
        <taxon>Haloechinothrix</taxon>
    </lineage>
</organism>
<evidence type="ECO:0000256" key="1">
    <source>
        <dbReference type="ARBA" id="ARBA00004328"/>
    </source>
</evidence>
<dbReference type="SUPFAM" id="SSF56563">
    <property type="entry name" value="Major capsid protein gp5"/>
    <property type="match status" value="1"/>
</dbReference>
<dbReference type="Pfam" id="PF05065">
    <property type="entry name" value="Phage_capsid"/>
    <property type="match status" value="1"/>
</dbReference>
<reference evidence="3 4" key="1">
    <citation type="submission" date="2017-06" db="EMBL/GenBank/DDBJ databases">
        <authorList>
            <person name="Kim H.J."/>
            <person name="Triplett B.A."/>
        </authorList>
    </citation>
    <scope>NUCLEOTIDE SEQUENCE [LARGE SCALE GENOMIC DNA]</scope>
    <source>
        <strain evidence="3 4">DSM 45207</strain>
    </source>
</reference>
<accession>A0A238WSY7</accession>
<evidence type="ECO:0000313" key="4">
    <source>
        <dbReference type="Proteomes" id="UP000198348"/>
    </source>
</evidence>
<gene>
    <name evidence="3" type="ORF">SAMN06265360_107186</name>
</gene>
<dbReference type="EMBL" id="FZNW01000007">
    <property type="protein sequence ID" value="SNR49650.1"/>
    <property type="molecule type" value="Genomic_DNA"/>
</dbReference>
<dbReference type="AlphaFoldDB" id="A0A238WSY7"/>
<protein>
    <submittedName>
        <fullName evidence="3">Phage major capsid protein, HK97 family</fullName>
    </submittedName>
</protein>
<dbReference type="Proteomes" id="UP000198348">
    <property type="component" value="Unassembled WGS sequence"/>
</dbReference>
<proteinExistence type="predicted"/>
<dbReference type="InterPro" id="IPR054612">
    <property type="entry name" value="Phage_capsid-like_C"/>
</dbReference>
<keyword evidence="4" id="KW-1185">Reference proteome</keyword>
<dbReference type="RefSeq" id="WP_176439864.1">
    <property type="nucleotide sequence ID" value="NZ_FZNW01000007.1"/>
</dbReference>
<dbReference type="InterPro" id="IPR024455">
    <property type="entry name" value="Phage_capsid"/>
</dbReference>